<feature type="domain" description="Glycosyltransferase 2-like" evidence="1">
    <location>
        <begin position="8"/>
        <end position="137"/>
    </location>
</feature>
<dbReference type="RefSeq" id="WP_022201498.1">
    <property type="nucleotide sequence ID" value="NZ_CATYWZ010000031.1"/>
</dbReference>
<evidence type="ECO:0000313" key="5">
    <source>
        <dbReference type="Proteomes" id="UP000251853"/>
    </source>
</evidence>
<dbReference type="GO" id="GO:0016758">
    <property type="term" value="F:hexosyltransferase activity"/>
    <property type="evidence" value="ECO:0007669"/>
    <property type="project" value="UniProtKB-ARBA"/>
</dbReference>
<dbReference type="PANTHER" id="PTHR22916:SF3">
    <property type="entry name" value="UDP-GLCNAC:BETAGAL BETA-1,3-N-ACETYLGLUCOSAMINYLTRANSFERASE-LIKE PROTEIN 1"/>
    <property type="match status" value="1"/>
</dbReference>
<dbReference type="EMBL" id="CZAB01000007">
    <property type="protein sequence ID" value="CUO52924.1"/>
    <property type="molecule type" value="Genomic_DNA"/>
</dbReference>
<evidence type="ECO:0000313" key="3">
    <source>
        <dbReference type="EMBL" id="SQB04575.1"/>
    </source>
</evidence>
<dbReference type="Pfam" id="PF00535">
    <property type="entry name" value="Glycos_transf_2"/>
    <property type="match status" value="1"/>
</dbReference>
<keyword evidence="2" id="KW-0808">Transferase</keyword>
<reference evidence="3 5" key="2">
    <citation type="submission" date="2018-06" db="EMBL/GenBank/DDBJ databases">
        <authorList>
            <consortium name="Pathogen Informatics"/>
            <person name="Doyle S."/>
        </authorList>
    </citation>
    <scope>NUCLEOTIDE SEQUENCE [LARGE SCALE GENOMIC DNA]</scope>
    <source>
        <strain evidence="3 5">NCTC11224</strain>
    </source>
</reference>
<evidence type="ECO:0000313" key="4">
    <source>
        <dbReference type="Proteomes" id="UP000095512"/>
    </source>
</evidence>
<protein>
    <submittedName>
        <fullName evidence="2">Family 2 glycosyl transferase</fullName>
    </submittedName>
</protein>
<evidence type="ECO:0000313" key="2">
    <source>
        <dbReference type="EMBL" id="CUO52924.1"/>
    </source>
</evidence>
<dbReference type="Proteomes" id="UP000095512">
    <property type="component" value="Unassembled WGS sequence"/>
</dbReference>
<dbReference type="PANTHER" id="PTHR22916">
    <property type="entry name" value="GLYCOSYLTRANSFERASE"/>
    <property type="match status" value="1"/>
</dbReference>
<dbReference type="Proteomes" id="UP000251853">
    <property type="component" value="Unassembled WGS sequence"/>
</dbReference>
<accession>A0A174FRQ9</accession>
<dbReference type="InterPro" id="IPR029044">
    <property type="entry name" value="Nucleotide-diphossugar_trans"/>
</dbReference>
<dbReference type="SUPFAM" id="SSF53448">
    <property type="entry name" value="Nucleotide-diphospho-sugar transferases"/>
    <property type="match status" value="1"/>
</dbReference>
<dbReference type="AlphaFoldDB" id="A0A174FRQ9"/>
<organism evidence="2 4">
    <name type="scientific">Enterocloster clostridioformis</name>
    <dbReference type="NCBI Taxonomy" id="1531"/>
    <lineage>
        <taxon>Bacteria</taxon>
        <taxon>Bacillati</taxon>
        <taxon>Bacillota</taxon>
        <taxon>Clostridia</taxon>
        <taxon>Lachnospirales</taxon>
        <taxon>Lachnospiraceae</taxon>
        <taxon>Enterocloster</taxon>
    </lineage>
</organism>
<sequence>MRYKHVFAICAYKDSPYLEQCIRSLKAQTVPSHIIICTSTPSSYIDRLAWKYGLQVYVRQGESNIKDDWNFAYSMAEGELVTIAHQDDMYHRDYSAGLLAAHKRYPDMTVFTTDYVIVKQGKLISGDAMLWIKRILRMPLRFPQMNDRAWLKKLAFVLGNPICCPATTYHKAALGEPFVRSEYSFALDWDNLVRLAEEPGRFICDERPLLYYRVHEDATTKACIRDNRRFEEEREMFCRFWPEPVADIIMGFYKKAYGEYE</sequence>
<dbReference type="InterPro" id="IPR001173">
    <property type="entry name" value="Glyco_trans_2-like"/>
</dbReference>
<dbReference type="Gene3D" id="3.90.550.10">
    <property type="entry name" value="Spore Coat Polysaccharide Biosynthesis Protein SpsA, Chain A"/>
    <property type="match status" value="1"/>
</dbReference>
<name>A0A174FRQ9_9FIRM</name>
<dbReference type="EMBL" id="UAVW01000001">
    <property type="protein sequence ID" value="SQB04575.1"/>
    <property type="molecule type" value="Genomic_DNA"/>
</dbReference>
<dbReference type="CDD" id="cd00761">
    <property type="entry name" value="Glyco_tranf_GTA_type"/>
    <property type="match status" value="1"/>
</dbReference>
<gene>
    <name evidence="2" type="ORF">ERS852480_01324</name>
    <name evidence="3" type="ORF">NCTC11224_00992</name>
</gene>
<evidence type="ECO:0000259" key="1">
    <source>
        <dbReference type="Pfam" id="PF00535"/>
    </source>
</evidence>
<proteinExistence type="predicted"/>
<keyword evidence="5" id="KW-1185">Reference proteome</keyword>
<reference evidence="2 4" key="1">
    <citation type="submission" date="2015-09" db="EMBL/GenBank/DDBJ databases">
        <authorList>
            <consortium name="Pathogen Informatics"/>
        </authorList>
    </citation>
    <scope>NUCLEOTIDE SEQUENCE [LARGE SCALE GENOMIC DNA]</scope>
    <source>
        <strain evidence="2 4">2789STDY5834865</strain>
    </source>
</reference>